<gene>
    <name evidence="1" type="ORF">PHISCL_02802</name>
</gene>
<dbReference type="STRING" id="2070753.A0A3A2ZNN8"/>
<protein>
    <recommendedName>
        <fullName evidence="3">MFS maltose permease</fullName>
    </recommendedName>
</protein>
<dbReference type="OrthoDB" id="5408102at2759"/>
<reference evidence="2" key="1">
    <citation type="submission" date="2017-02" db="EMBL/GenBank/DDBJ databases">
        <authorList>
            <person name="Tafer H."/>
            <person name="Lopandic K."/>
        </authorList>
    </citation>
    <scope>NUCLEOTIDE SEQUENCE [LARGE SCALE GENOMIC DNA]</scope>
    <source>
        <strain evidence="2">CBS 366.77</strain>
    </source>
</reference>
<evidence type="ECO:0000313" key="1">
    <source>
        <dbReference type="EMBL" id="RJE24848.1"/>
    </source>
</evidence>
<dbReference type="Proteomes" id="UP000266188">
    <property type="component" value="Unassembled WGS sequence"/>
</dbReference>
<dbReference type="AlphaFoldDB" id="A0A3A2ZNN8"/>
<evidence type="ECO:0008006" key="3">
    <source>
        <dbReference type="Google" id="ProtNLM"/>
    </source>
</evidence>
<comment type="caution">
    <text evidence="1">The sequence shown here is derived from an EMBL/GenBank/DDBJ whole genome shotgun (WGS) entry which is preliminary data.</text>
</comment>
<keyword evidence="2" id="KW-1185">Reference proteome</keyword>
<accession>A0A3A2ZNN8</accession>
<proteinExistence type="predicted"/>
<name>A0A3A2ZNN8_9EURO</name>
<sequence length="584" mass="64578">MLPPRSAVGRIPGSLQLLRSSTHHGFPHQFRPFTNRSRLLLVSPPLGRPQLPFLSPSVGNRPLPPLSIHLRQHFGRLISTETRDYYKRRISGGLRLGLTFYAILVCFQVIKLGIYQEEIEHKWPTPPEWTWKSRWCLRSAHAVQNPEEIGKLITSWPMVAGYLRELIERLEDINGEGKGIVEQADGGFVIEGVGKTGFDVSAKSEPWRRGYFQALIGAAKAAENLEGWVTDWKQRISAPAEYVVGPSNPNPKPMLPGVNKTLHEEDCGPASPSPETFYMKILTTKGFDEGQKLDAALAYADWLDYKGLTATARDMYNWAMDIAVSGSPDAKKVVDVKTGVLKNNGKDLPSENILRVSTAMAVHQAQQGNLPTALSIFTSVLKARRSLPPPPPGLAPPLPPKKPSNDIITTWFNKIKTVFVPVEFPPAPPSGNDPPFRTPSSICEEAGLMTYIGEIIYASSSTDTGLAWTRDATDTAESSIFDLGGPDHVTPNHRCAQCLKVGLENWRTMVSKLVSKAEAEEYASREKAKTAWFGGQKRVRAKVAERQRWEAEMLLLQDRFTRLGPLIESDAGLGDFAPGISLFV</sequence>
<dbReference type="EMBL" id="MVGC01000066">
    <property type="protein sequence ID" value="RJE24848.1"/>
    <property type="molecule type" value="Genomic_DNA"/>
</dbReference>
<evidence type="ECO:0000313" key="2">
    <source>
        <dbReference type="Proteomes" id="UP000266188"/>
    </source>
</evidence>
<organism evidence="1 2">
    <name type="scientific">Aspergillus sclerotialis</name>
    <dbReference type="NCBI Taxonomy" id="2070753"/>
    <lineage>
        <taxon>Eukaryota</taxon>
        <taxon>Fungi</taxon>
        <taxon>Dikarya</taxon>
        <taxon>Ascomycota</taxon>
        <taxon>Pezizomycotina</taxon>
        <taxon>Eurotiomycetes</taxon>
        <taxon>Eurotiomycetidae</taxon>
        <taxon>Eurotiales</taxon>
        <taxon>Aspergillaceae</taxon>
        <taxon>Aspergillus</taxon>
        <taxon>Aspergillus subgen. Polypaecilum</taxon>
    </lineage>
</organism>